<dbReference type="EMBL" id="FZMO01000545">
    <property type="protein sequence ID" value="SNQ51675.1"/>
    <property type="molecule type" value="Genomic_DNA"/>
</dbReference>
<reference evidence="1 2" key="1">
    <citation type="submission" date="2017-06" db="EMBL/GenBank/DDBJ databases">
        <authorList>
            <person name="Kim H.J."/>
            <person name="Triplett B.A."/>
        </authorList>
    </citation>
    <scope>NUCLEOTIDE SEQUENCE [LARGE SCALE GENOMIC DNA]</scope>
    <source>
        <strain evidence="1">FRACA_ARgP5</strain>
    </source>
</reference>
<evidence type="ECO:0000313" key="2">
    <source>
        <dbReference type="Proteomes" id="UP000234331"/>
    </source>
</evidence>
<name>A0A2I2L189_9ACTN</name>
<evidence type="ECO:0000313" key="1">
    <source>
        <dbReference type="EMBL" id="SNQ51675.1"/>
    </source>
</evidence>
<keyword evidence="2" id="KW-1185">Reference proteome</keyword>
<protein>
    <submittedName>
        <fullName evidence="1">Uncharacterized protein</fullName>
    </submittedName>
</protein>
<proteinExistence type="predicted"/>
<gene>
    <name evidence="1" type="ORF">FRACA_780032</name>
</gene>
<sequence length="73" mass="7901">MQLTGNAWRCVLLLSSGTAGLTHGVGVVAPRLSTAGGHLAATHDRASEHRLIRAFPHSGRQTFWLIPRDDTTR</sequence>
<accession>A0A2I2L189</accession>
<organism evidence="1 2">
    <name type="scientific">Frankia canadensis</name>
    <dbReference type="NCBI Taxonomy" id="1836972"/>
    <lineage>
        <taxon>Bacteria</taxon>
        <taxon>Bacillati</taxon>
        <taxon>Actinomycetota</taxon>
        <taxon>Actinomycetes</taxon>
        <taxon>Frankiales</taxon>
        <taxon>Frankiaceae</taxon>
        <taxon>Frankia</taxon>
    </lineage>
</organism>
<dbReference type="AlphaFoldDB" id="A0A2I2L189"/>
<dbReference type="Proteomes" id="UP000234331">
    <property type="component" value="Unassembled WGS sequence"/>
</dbReference>